<name>A0ABZ2CBM0_9BACI</name>
<dbReference type="Gene3D" id="3.40.50.150">
    <property type="entry name" value="Vaccinia Virus protein VP39"/>
    <property type="match status" value="1"/>
</dbReference>
<gene>
    <name evidence="2" type="ORF">R4Z09_27365</name>
</gene>
<dbReference type="Pfam" id="PF13847">
    <property type="entry name" value="Methyltransf_31"/>
    <property type="match status" value="1"/>
</dbReference>
<keyword evidence="2" id="KW-0489">Methyltransferase</keyword>
<dbReference type="InterPro" id="IPR025714">
    <property type="entry name" value="Methyltranfer_dom"/>
</dbReference>
<evidence type="ECO:0000313" key="2">
    <source>
        <dbReference type="EMBL" id="WVX80893.1"/>
    </source>
</evidence>
<dbReference type="InterPro" id="IPR029063">
    <property type="entry name" value="SAM-dependent_MTases_sf"/>
</dbReference>
<keyword evidence="3" id="KW-1185">Reference proteome</keyword>
<feature type="domain" description="Methyltransferase" evidence="1">
    <location>
        <begin position="94"/>
        <end position="211"/>
    </location>
</feature>
<organism evidence="2 3">
    <name type="scientific">Niallia oryzisoli</name>
    <dbReference type="NCBI Taxonomy" id="1737571"/>
    <lineage>
        <taxon>Bacteria</taxon>
        <taxon>Bacillati</taxon>
        <taxon>Bacillota</taxon>
        <taxon>Bacilli</taxon>
        <taxon>Bacillales</taxon>
        <taxon>Bacillaceae</taxon>
        <taxon>Niallia</taxon>
    </lineage>
</organism>
<dbReference type="SUPFAM" id="SSF53335">
    <property type="entry name" value="S-adenosyl-L-methionine-dependent methyltransferases"/>
    <property type="match status" value="1"/>
</dbReference>
<dbReference type="RefSeq" id="WP_338449823.1">
    <property type="nucleotide sequence ID" value="NZ_CP137640.1"/>
</dbReference>
<protein>
    <submittedName>
        <fullName evidence="2">Methyltransferase domain-containing protein</fullName>
    </submittedName>
</protein>
<dbReference type="GO" id="GO:0032259">
    <property type="term" value="P:methylation"/>
    <property type="evidence" value="ECO:0007669"/>
    <property type="project" value="UniProtKB-KW"/>
</dbReference>
<keyword evidence="2" id="KW-0808">Transferase</keyword>
<dbReference type="Proteomes" id="UP001357223">
    <property type="component" value="Chromosome"/>
</dbReference>
<reference evidence="2 3" key="1">
    <citation type="submission" date="2023-10" db="EMBL/GenBank/DDBJ databases">
        <title>Niallia locisalis sp.nov. isolated from a salt pond sample.</title>
        <authorList>
            <person name="Li X.-J."/>
            <person name="Dong L."/>
        </authorList>
    </citation>
    <scope>NUCLEOTIDE SEQUENCE [LARGE SCALE GENOMIC DNA]</scope>
    <source>
        <strain evidence="2 3">DSM 29761</strain>
    </source>
</reference>
<sequence>MLTKVGMLIIGTAKQTVKRHQSSKNIIIRSGISGFYQLWNTVQTLRRVCVDKEFRSILLLQLLNSKNVHQTTPLTFMNRYPEIFSACRDYFGDKQDIKILSYGCSTGEEVLTLRQYFPNAQIVGAEINKNSLAICRNLKVDEKIKFIHSTSQEIEKYGPFDAIFCMAVLQRKPHYIKAKGVTSLKKIYPFEKFEQQIVELDHLVNPQGLMVVHFTQYSVVDTKVASKYEPLGDFNQDDYESPVFDRNSNLVINPSSQKSIFVKQRD</sequence>
<evidence type="ECO:0000259" key="1">
    <source>
        <dbReference type="Pfam" id="PF13847"/>
    </source>
</evidence>
<dbReference type="GO" id="GO:0008168">
    <property type="term" value="F:methyltransferase activity"/>
    <property type="evidence" value="ECO:0007669"/>
    <property type="project" value="UniProtKB-KW"/>
</dbReference>
<accession>A0ABZ2CBM0</accession>
<proteinExistence type="predicted"/>
<evidence type="ECO:0000313" key="3">
    <source>
        <dbReference type="Proteomes" id="UP001357223"/>
    </source>
</evidence>
<dbReference type="EMBL" id="CP137640">
    <property type="protein sequence ID" value="WVX80893.1"/>
    <property type="molecule type" value="Genomic_DNA"/>
</dbReference>